<dbReference type="AlphaFoldDB" id="A0A6A4PP35"/>
<gene>
    <name evidence="2" type="ORF">Lalb_Chr12g0205771</name>
</gene>
<dbReference type="EMBL" id="WOCE01000012">
    <property type="protein sequence ID" value="KAE9603014.1"/>
    <property type="molecule type" value="Genomic_DNA"/>
</dbReference>
<evidence type="ECO:0000313" key="2">
    <source>
        <dbReference type="EMBL" id="KAE9603014.1"/>
    </source>
</evidence>
<sequence length="64" mass="7086">MTVNSILSPESPAAEAAKGEAANEWNSPARYPADIKRDKGKVKSRSFWIQLVCCSSVDHQPQKR</sequence>
<keyword evidence="3" id="KW-1185">Reference proteome</keyword>
<feature type="compositionally biased region" description="Low complexity" evidence="1">
    <location>
        <begin position="10"/>
        <end position="24"/>
    </location>
</feature>
<dbReference type="PANTHER" id="PTHR35746">
    <property type="entry name" value="PENTATRICOPEPTIDE REPEAT (PPR) SUPERFAMILY PROTEIN"/>
    <property type="match status" value="1"/>
</dbReference>
<feature type="region of interest" description="Disordered" evidence="1">
    <location>
        <begin position="1"/>
        <end position="32"/>
    </location>
</feature>
<evidence type="ECO:0000256" key="1">
    <source>
        <dbReference type="SAM" id="MobiDB-lite"/>
    </source>
</evidence>
<name>A0A6A4PP35_LUPAL</name>
<protein>
    <submittedName>
        <fullName evidence="2">Uncharacterized protein</fullName>
    </submittedName>
</protein>
<evidence type="ECO:0000313" key="3">
    <source>
        <dbReference type="Proteomes" id="UP000447434"/>
    </source>
</evidence>
<reference evidence="3" key="1">
    <citation type="journal article" date="2020" name="Nat. Commun.">
        <title>Genome sequence of the cluster root forming white lupin.</title>
        <authorList>
            <person name="Hufnagel B."/>
            <person name="Marques A."/>
            <person name="Soriano A."/>
            <person name="Marques L."/>
            <person name="Divol F."/>
            <person name="Doumas P."/>
            <person name="Sallet E."/>
            <person name="Mancinotti D."/>
            <person name="Carrere S."/>
            <person name="Marande W."/>
            <person name="Arribat S."/>
            <person name="Keller J."/>
            <person name="Huneau C."/>
            <person name="Blein T."/>
            <person name="Aime D."/>
            <person name="Laguerre M."/>
            <person name="Taylor J."/>
            <person name="Schubert V."/>
            <person name="Nelson M."/>
            <person name="Geu-Flores F."/>
            <person name="Crespi M."/>
            <person name="Gallardo-Guerrero K."/>
            <person name="Delaux P.-M."/>
            <person name="Salse J."/>
            <person name="Berges H."/>
            <person name="Guyot R."/>
            <person name="Gouzy J."/>
            <person name="Peret B."/>
        </authorList>
    </citation>
    <scope>NUCLEOTIDE SEQUENCE [LARGE SCALE GENOMIC DNA]</scope>
    <source>
        <strain evidence="3">cv. Amiga</strain>
    </source>
</reference>
<dbReference type="OrthoDB" id="1939753at2759"/>
<comment type="caution">
    <text evidence="2">The sequence shown here is derived from an EMBL/GenBank/DDBJ whole genome shotgun (WGS) entry which is preliminary data.</text>
</comment>
<dbReference type="Proteomes" id="UP000447434">
    <property type="component" value="Chromosome 12"/>
</dbReference>
<dbReference type="PANTHER" id="PTHR35746:SF1">
    <property type="entry name" value="PENTATRICOPEPTIDE REPEAT (PPR) SUPERFAMILY PROTEIN"/>
    <property type="match status" value="1"/>
</dbReference>
<accession>A0A6A4PP35</accession>
<proteinExistence type="predicted"/>
<organism evidence="2 3">
    <name type="scientific">Lupinus albus</name>
    <name type="common">White lupine</name>
    <name type="synonym">Lupinus termis</name>
    <dbReference type="NCBI Taxonomy" id="3870"/>
    <lineage>
        <taxon>Eukaryota</taxon>
        <taxon>Viridiplantae</taxon>
        <taxon>Streptophyta</taxon>
        <taxon>Embryophyta</taxon>
        <taxon>Tracheophyta</taxon>
        <taxon>Spermatophyta</taxon>
        <taxon>Magnoliopsida</taxon>
        <taxon>eudicotyledons</taxon>
        <taxon>Gunneridae</taxon>
        <taxon>Pentapetalae</taxon>
        <taxon>rosids</taxon>
        <taxon>fabids</taxon>
        <taxon>Fabales</taxon>
        <taxon>Fabaceae</taxon>
        <taxon>Papilionoideae</taxon>
        <taxon>50 kb inversion clade</taxon>
        <taxon>genistoids sensu lato</taxon>
        <taxon>core genistoids</taxon>
        <taxon>Genisteae</taxon>
        <taxon>Lupinus</taxon>
    </lineage>
</organism>